<gene>
    <name evidence="1" type="ORF">GJ699_06070</name>
</gene>
<dbReference type="GO" id="GO:0016298">
    <property type="term" value="F:lipase activity"/>
    <property type="evidence" value="ECO:0007669"/>
    <property type="project" value="InterPro"/>
</dbReference>
<protein>
    <submittedName>
        <fullName evidence="1">Uncharacterized protein</fullName>
    </submittedName>
</protein>
<keyword evidence="2" id="KW-1185">Reference proteome</keyword>
<evidence type="ECO:0000313" key="1">
    <source>
        <dbReference type="EMBL" id="MRW89546.1"/>
    </source>
</evidence>
<dbReference type="PROSITE" id="PS01098">
    <property type="entry name" value="LIPASE_GDSL_SER"/>
    <property type="match status" value="1"/>
</dbReference>
<accession>A0A6I2KZ60</accession>
<name>A0A6I2KZ60_9BURK</name>
<dbReference type="GO" id="GO:0006629">
    <property type="term" value="P:lipid metabolic process"/>
    <property type="evidence" value="ECO:0007669"/>
    <property type="project" value="InterPro"/>
</dbReference>
<dbReference type="EMBL" id="WKJK01000003">
    <property type="protein sequence ID" value="MRW89546.1"/>
    <property type="molecule type" value="Genomic_DNA"/>
</dbReference>
<dbReference type="Proteomes" id="UP000433309">
    <property type="component" value="Unassembled WGS sequence"/>
</dbReference>
<reference evidence="1 2" key="1">
    <citation type="submission" date="2019-11" db="EMBL/GenBank/DDBJ databases">
        <title>Novel species isolated from a subtropical stream in China.</title>
        <authorList>
            <person name="Lu H."/>
        </authorList>
    </citation>
    <scope>NUCLEOTIDE SEQUENCE [LARGE SCALE GENOMIC DNA]</scope>
    <source>
        <strain evidence="1 2">FT80W</strain>
    </source>
</reference>
<dbReference type="RefSeq" id="WP_154374172.1">
    <property type="nucleotide sequence ID" value="NZ_WKJK01000003.1"/>
</dbReference>
<dbReference type="AlphaFoldDB" id="A0A6I2KZ60"/>
<proteinExistence type="predicted"/>
<organism evidence="1 2">
    <name type="scientific">Duganella guangzhouensis</name>
    <dbReference type="NCBI Taxonomy" id="2666084"/>
    <lineage>
        <taxon>Bacteria</taxon>
        <taxon>Pseudomonadati</taxon>
        <taxon>Pseudomonadota</taxon>
        <taxon>Betaproteobacteria</taxon>
        <taxon>Burkholderiales</taxon>
        <taxon>Oxalobacteraceae</taxon>
        <taxon>Telluria group</taxon>
        <taxon>Duganella</taxon>
    </lineage>
</organism>
<comment type="caution">
    <text evidence="1">The sequence shown here is derived from an EMBL/GenBank/DDBJ whole genome shotgun (WGS) entry which is preliminary data.</text>
</comment>
<dbReference type="InterPro" id="IPR008265">
    <property type="entry name" value="Lipase_GDSL_AS"/>
</dbReference>
<sequence>MRVAPPEVQWIRLDAATADQQRIQAARTAAPVPHGTVLVIGDSINATGRRQMASQTPGATLVEKADLEDLTEFARTFTVNAADAAQRLIVFLADIMTNVGAAELVRRLDSLLRGTARNPPTAAETALLALIRAPGYAAALQAVIAVREQPNVRVYRPEVLNAFINALRMAQQGAQTFYEAALAERERGRHHGRLVTQRAVGSPLLLKGLEADVGVILYPERMDAKHLYVALTRGARRVVICSHHPLIGA</sequence>
<evidence type="ECO:0000313" key="2">
    <source>
        <dbReference type="Proteomes" id="UP000433309"/>
    </source>
</evidence>